<organism evidence="1 2">
    <name type="scientific">Nitrosospira multiformis</name>
    <dbReference type="NCBI Taxonomy" id="1231"/>
    <lineage>
        <taxon>Bacteria</taxon>
        <taxon>Pseudomonadati</taxon>
        <taxon>Pseudomonadota</taxon>
        <taxon>Betaproteobacteria</taxon>
        <taxon>Nitrosomonadales</taxon>
        <taxon>Nitrosomonadaceae</taxon>
        <taxon>Nitrosospira</taxon>
    </lineage>
</organism>
<evidence type="ECO:0000313" key="1">
    <source>
        <dbReference type="EMBL" id="SDQ88404.1"/>
    </source>
</evidence>
<name>A0ABY0TID3_9PROT</name>
<accession>A0ABY0TID3</accession>
<protein>
    <submittedName>
        <fullName evidence="1">Uncharacterized protein</fullName>
    </submittedName>
</protein>
<gene>
    <name evidence="1" type="ORF">SAMN05216402_2676</name>
</gene>
<sequence length="121" mass="14297">MNPNLVLIRHDLEDVTAYMLNMCGEPKFLLRRCTDCRFTHLILGLLRACLALRIQKTLKSFFKQIFSCKQPWPRRPMLRLECLDLVRVLQCQANFIQAIQQTMFAERIDIEEERFAAGRSH</sequence>
<comment type="caution">
    <text evidence="1">The sequence shown here is derived from an EMBL/GenBank/DDBJ whole genome shotgun (WGS) entry which is preliminary data.</text>
</comment>
<keyword evidence="2" id="KW-1185">Reference proteome</keyword>
<evidence type="ECO:0000313" key="2">
    <source>
        <dbReference type="Proteomes" id="UP000183471"/>
    </source>
</evidence>
<dbReference type="Proteomes" id="UP000183471">
    <property type="component" value="Unassembled WGS sequence"/>
</dbReference>
<proteinExistence type="predicted"/>
<dbReference type="EMBL" id="FNKY01000001">
    <property type="protein sequence ID" value="SDQ88404.1"/>
    <property type="molecule type" value="Genomic_DNA"/>
</dbReference>
<reference evidence="1 2" key="1">
    <citation type="submission" date="2016-10" db="EMBL/GenBank/DDBJ databases">
        <authorList>
            <person name="Varghese N."/>
            <person name="Submissions S."/>
        </authorList>
    </citation>
    <scope>NUCLEOTIDE SEQUENCE [LARGE SCALE GENOMIC DNA]</scope>
    <source>
        <strain evidence="1 2">Nl1</strain>
    </source>
</reference>